<name>A0A0C1Q875_9GAMM</name>
<accession>A0A0C1Q875</accession>
<keyword evidence="1" id="KW-0812">Transmembrane</keyword>
<evidence type="ECO:0000313" key="3">
    <source>
        <dbReference type="Proteomes" id="UP000031327"/>
    </source>
</evidence>
<feature type="transmembrane region" description="Helical" evidence="1">
    <location>
        <begin position="105"/>
        <end position="128"/>
    </location>
</feature>
<feature type="transmembrane region" description="Helical" evidence="1">
    <location>
        <begin position="25"/>
        <end position="46"/>
    </location>
</feature>
<dbReference type="EMBL" id="JWIC01000006">
    <property type="protein sequence ID" value="KID56916.1"/>
    <property type="molecule type" value="Genomic_DNA"/>
</dbReference>
<keyword evidence="1" id="KW-1133">Transmembrane helix</keyword>
<feature type="transmembrane region" description="Helical" evidence="1">
    <location>
        <begin position="152"/>
        <end position="170"/>
    </location>
</feature>
<protein>
    <submittedName>
        <fullName evidence="2">Uncharacterized protein</fullName>
    </submittedName>
</protein>
<proteinExistence type="predicted"/>
<reference evidence="2 3" key="1">
    <citation type="submission" date="2014-12" db="EMBL/GenBank/DDBJ databases">
        <title>Draft Genome Sequence of Pseudoalteromonas luteoviolacea HI1.</title>
        <authorList>
            <person name="Asahina A.Y."/>
            <person name="Hadfield M.G."/>
        </authorList>
    </citation>
    <scope>NUCLEOTIDE SEQUENCE [LARGE SCALE GENOMIC DNA]</scope>
    <source>
        <strain evidence="2 3">HI1</strain>
    </source>
</reference>
<keyword evidence="1" id="KW-0472">Membrane</keyword>
<dbReference type="OrthoDB" id="6312811at2"/>
<comment type="caution">
    <text evidence="2">The sequence shown here is derived from an EMBL/GenBank/DDBJ whole genome shotgun (WGS) entry which is preliminary data.</text>
</comment>
<dbReference type="Proteomes" id="UP000031327">
    <property type="component" value="Unassembled WGS sequence"/>
</dbReference>
<dbReference type="AlphaFoldDB" id="A0A0C1Q875"/>
<evidence type="ECO:0000313" key="2">
    <source>
        <dbReference type="EMBL" id="KID56916.1"/>
    </source>
</evidence>
<organism evidence="2 3">
    <name type="scientific">Pseudoalteromonas luteoviolacea</name>
    <dbReference type="NCBI Taxonomy" id="43657"/>
    <lineage>
        <taxon>Bacteria</taxon>
        <taxon>Pseudomonadati</taxon>
        <taxon>Pseudomonadota</taxon>
        <taxon>Gammaproteobacteria</taxon>
        <taxon>Alteromonadales</taxon>
        <taxon>Pseudoalteromonadaceae</taxon>
        <taxon>Pseudoalteromonas</taxon>
    </lineage>
</organism>
<gene>
    <name evidence="2" type="ORF">JF50_13615</name>
</gene>
<feature type="transmembrane region" description="Helical" evidence="1">
    <location>
        <begin position="66"/>
        <end position="93"/>
    </location>
</feature>
<evidence type="ECO:0000256" key="1">
    <source>
        <dbReference type="SAM" id="Phobius"/>
    </source>
</evidence>
<sequence length="195" mass="22281">MDPLEKLTERNKKYEKIKRKERIEVVKHLPLIAVFIIIYLSIYVYLGIDNYKPNTESLLGMSKQVWLFSMIISGGFCVIFFVGSLASILWFFLISKHIKVKHLPLKAVFIPLLSFILSLVCFMLGHYLDQLIHDNSSSIAKMMRFGYETTPLLIALPINIFIAGIALMLFKTLISIASFPFGAKKHAEKIIALNK</sequence>
<dbReference type="RefSeq" id="WP_039609977.1">
    <property type="nucleotide sequence ID" value="NZ_JWIC01000006.1"/>
</dbReference>